<comment type="caution">
    <text evidence="1">The sequence shown here is derived from an EMBL/GenBank/DDBJ whole genome shotgun (WGS) entry which is preliminary data.</text>
</comment>
<evidence type="ECO:0000313" key="2">
    <source>
        <dbReference type="Proteomes" id="UP001062846"/>
    </source>
</evidence>
<protein>
    <submittedName>
        <fullName evidence="1">Uncharacterized protein</fullName>
    </submittedName>
</protein>
<gene>
    <name evidence="1" type="ORF">RHMOL_Rhmol04G0163100</name>
</gene>
<organism evidence="1 2">
    <name type="scientific">Rhododendron molle</name>
    <name type="common">Chinese azalea</name>
    <name type="synonym">Azalea mollis</name>
    <dbReference type="NCBI Taxonomy" id="49168"/>
    <lineage>
        <taxon>Eukaryota</taxon>
        <taxon>Viridiplantae</taxon>
        <taxon>Streptophyta</taxon>
        <taxon>Embryophyta</taxon>
        <taxon>Tracheophyta</taxon>
        <taxon>Spermatophyta</taxon>
        <taxon>Magnoliopsida</taxon>
        <taxon>eudicotyledons</taxon>
        <taxon>Gunneridae</taxon>
        <taxon>Pentapetalae</taxon>
        <taxon>asterids</taxon>
        <taxon>Ericales</taxon>
        <taxon>Ericaceae</taxon>
        <taxon>Ericoideae</taxon>
        <taxon>Rhodoreae</taxon>
        <taxon>Rhododendron</taxon>
    </lineage>
</organism>
<reference evidence="1" key="1">
    <citation type="submission" date="2022-02" db="EMBL/GenBank/DDBJ databases">
        <title>Plant Genome Project.</title>
        <authorList>
            <person name="Zhang R.-G."/>
        </authorList>
    </citation>
    <scope>NUCLEOTIDE SEQUENCE</scope>
    <source>
        <strain evidence="1">AT1</strain>
    </source>
</reference>
<dbReference type="Proteomes" id="UP001062846">
    <property type="component" value="Chromosome 4"/>
</dbReference>
<proteinExistence type="predicted"/>
<evidence type="ECO:0000313" key="1">
    <source>
        <dbReference type="EMBL" id="KAI8559321.1"/>
    </source>
</evidence>
<name>A0ACC0P2C2_RHOML</name>
<dbReference type="EMBL" id="CM046391">
    <property type="protein sequence ID" value="KAI8559321.1"/>
    <property type="molecule type" value="Genomic_DNA"/>
</dbReference>
<keyword evidence="2" id="KW-1185">Reference proteome</keyword>
<accession>A0ACC0P2C2</accession>
<sequence>MRRFSLSSASDSAGVVRDHGVVLRASGNRIWVCPPPPTRPAQSRPPVTATFVNAFPPLTRIFEDLRDVSFFDNRQKPRSTVTQLRIRSLQRLLASPAARTQGTFSFAEWLVQQRSWVEGHRTIELGRHVHFHCRTFFKRKIGLDGGLNKWRPNKAASS</sequence>